<evidence type="ECO:0000313" key="3">
    <source>
        <dbReference type="Proteomes" id="UP000565262"/>
    </source>
</evidence>
<dbReference type="GO" id="GO:0005737">
    <property type="term" value="C:cytoplasm"/>
    <property type="evidence" value="ECO:0007669"/>
    <property type="project" value="TreeGrafter"/>
</dbReference>
<reference evidence="2 3" key="1">
    <citation type="submission" date="2020-08" db="EMBL/GenBank/DDBJ databases">
        <title>Oceanospirillum sp. nov. isolated from marine sediment.</title>
        <authorList>
            <person name="Ji X."/>
        </authorList>
    </citation>
    <scope>NUCLEOTIDE SEQUENCE [LARGE SCALE GENOMIC DNA]</scope>
    <source>
        <strain evidence="2 3">D5</strain>
    </source>
</reference>
<dbReference type="SUPFAM" id="SSF47616">
    <property type="entry name" value="GST C-terminal domain-like"/>
    <property type="match status" value="1"/>
</dbReference>
<dbReference type="InterPro" id="IPR036249">
    <property type="entry name" value="Thioredoxin-like_sf"/>
</dbReference>
<dbReference type="GO" id="GO:0016740">
    <property type="term" value="F:transferase activity"/>
    <property type="evidence" value="ECO:0007669"/>
    <property type="project" value="UniProtKB-KW"/>
</dbReference>
<dbReference type="EMBL" id="JACJFM010000006">
    <property type="protein sequence ID" value="MBB1486342.1"/>
    <property type="molecule type" value="Genomic_DNA"/>
</dbReference>
<dbReference type="PROSITE" id="PS51354">
    <property type="entry name" value="GLUTAREDOXIN_2"/>
    <property type="match status" value="1"/>
</dbReference>
<keyword evidence="3" id="KW-1185">Reference proteome</keyword>
<evidence type="ECO:0000313" key="2">
    <source>
        <dbReference type="EMBL" id="MBB1486342.1"/>
    </source>
</evidence>
<dbReference type="Gene3D" id="3.40.30.10">
    <property type="entry name" value="Glutaredoxin"/>
    <property type="match status" value="1"/>
</dbReference>
<dbReference type="Gene3D" id="1.20.1050.10">
    <property type="match status" value="1"/>
</dbReference>
<dbReference type="SFLD" id="SFLDS00019">
    <property type="entry name" value="Glutathione_Transferase_(cytos"/>
    <property type="match status" value="1"/>
</dbReference>
<feature type="domain" description="GST N-terminal" evidence="1">
    <location>
        <begin position="3"/>
        <end position="82"/>
    </location>
</feature>
<protein>
    <submittedName>
        <fullName evidence="2">Glutathione S-transferase</fullName>
    </submittedName>
</protein>
<dbReference type="RefSeq" id="WP_182808178.1">
    <property type="nucleotide sequence ID" value="NZ_JACJFM010000006.1"/>
</dbReference>
<comment type="caution">
    <text evidence="2">The sequence shown here is derived from an EMBL/GenBank/DDBJ whole genome shotgun (WGS) entry which is preliminary data.</text>
</comment>
<dbReference type="Pfam" id="PF13410">
    <property type="entry name" value="GST_C_2"/>
    <property type="match status" value="1"/>
</dbReference>
<dbReference type="SUPFAM" id="SSF52833">
    <property type="entry name" value="Thioredoxin-like"/>
    <property type="match status" value="1"/>
</dbReference>
<dbReference type="CDD" id="cd03060">
    <property type="entry name" value="GST_N_Omega_like"/>
    <property type="match status" value="1"/>
</dbReference>
<dbReference type="PANTHER" id="PTHR43968:SF6">
    <property type="entry name" value="GLUTATHIONE S-TRANSFERASE OMEGA"/>
    <property type="match status" value="1"/>
</dbReference>
<dbReference type="InterPro" id="IPR036282">
    <property type="entry name" value="Glutathione-S-Trfase_C_sf"/>
</dbReference>
<dbReference type="PANTHER" id="PTHR43968">
    <property type="match status" value="1"/>
</dbReference>
<dbReference type="AlphaFoldDB" id="A0A839IP99"/>
<dbReference type="InterPro" id="IPR040079">
    <property type="entry name" value="Glutathione_S-Trfase"/>
</dbReference>
<dbReference type="InterPro" id="IPR004045">
    <property type="entry name" value="Glutathione_S-Trfase_N"/>
</dbReference>
<dbReference type="PROSITE" id="PS50404">
    <property type="entry name" value="GST_NTER"/>
    <property type="match status" value="1"/>
</dbReference>
<evidence type="ECO:0000259" key="1">
    <source>
        <dbReference type="PROSITE" id="PS50404"/>
    </source>
</evidence>
<name>A0A839IP99_9GAMM</name>
<dbReference type="InterPro" id="IPR050983">
    <property type="entry name" value="GST_Omega/HSP26"/>
</dbReference>
<organism evidence="2 3">
    <name type="scientific">Oceanospirillum sediminis</name>
    <dbReference type="NCBI Taxonomy" id="2760088"/>
    <lineage>
        <taxon>Bacteria</taxon>
        <taxon>Pseudomonadati</taxon>
        <taxon>Pseudomonadota</taxon>
        <taxon>Gammaproteobacteria</taxon>
        <taxon>Oceanospirillales</taxon>
        <taxon>Oceanospirillaceae</taxon>
        <taxon>Oceanospirillum</taxon>
    </lineage>
</organism>
<accession>A0A839IP99</accession>
<sequence>MTDTAILYSFRRCPYAMRARLAIMSAGQQVELREIVLKNKPEHMLTISPKGTVPVLILPDGQVIDESRDIMQWALNQSDPDGLLKTPGGWQYEALQQKLVALTDYNDGEFKHWLDRYKYADRYPEKTAEAYRQKGEHFLLQLEQLLAELRTQSEGDYPAAQARPVFLSGEAPCLADITIMPFIRQFAHVDRDWFYKAPYPELHAWLQWWIASDLFTQAMKKYSPWCDGDEPIYILN</sequence>
<proteinExistence type="predicted"/>
<keyword evidence="2" id="KW-0808">Transferase</keyword>
<gene>
    <name evidence="2" type="ORF">H4O21_06950</name>
</gene>
<dbReference type="Proteomes" id="UP000565262">
    <property type="component" value="Unassembled WGS sequence"/>
</dbReference>
<dbReference type="CDD" id="cd03196">
    <property type="entry name" value="GST_C_5"/>
    <property type="match status" value="1"/>
</dbReference>
<dbReference type="Pfam" id="PF13417">
    <property type="entry name" value="GST_N_3"/>
    <property type="match status" value="1"/>
</dbReference>